<keyword evidence="4" id="KW-1185">Reference proteome</keyword>
<dbReference type="PaxDb" id="30732-ENSOMEP00000017974"/>
<dbReference type="InterPro" id="IPR033545">
    <property type="entry name" value="CEP89"/>
</dbReference>
<evidence type="ECO:0000256" key="1">
    <source>
        <dbReference type="SAM" id="Coils"/>
    </source>
</evidence>
<feature type="coiled-coil region" evidence="1">
    <location>
        <begin position="573"/>
        <end position="600"/>
    </location>
</feature>
<dbReference type="OMA" id="ENQQMRE"/>
<evidence type="ECO:0000313" key="4">
    <source>
        <dbReference type="Proteomes" id="UP000261560"/>
    </source>
</evidence>
<dbReference type="GO" id="GO:0060271">
    <property type="term" value="P:cilium assembly"/>
    <property type="evidence" value="ECO:0007669"/>
    <property type="project" value="InterPro"/>
</dbReference>
<proteinExistence type="predicted"/>
<feature type="compositionally biased region" description="Polar residues" evidence="2">
    <location>
        <begin position="1"/>
        <end position="19"/>
    </location>
</feature>
<dbReference type="GO" id="GO:0007268">
    <property type="term" value="P:chemical synaptic transmission"/>
    <property type="evidence" value="ECO:0007669"/>
    <property type="project" value="InterPro"/>
</dbReference>
<dbReference type="Ensembl" id="ENSOMET00000026841.1">
    <property type="protein sequence ID" value="ENSOMEP00000017974.1"/>
    <property type="gene ID" value="ENSOMEG00000019651.1"/>
</dbReference>
<evidence type="ECO:0000256" key="2">
    <source>
        <dbReference type="SAM" id="MobiDB-lite"/>
    </source>
</evidence>
<feature type="coiled-coil region" evidence="1">
    <location>
        <begin position="257"/>
        <end position="484"/>
    </location>
</feature>
<dbReference type="PANTHER" id="PTHR36170">
    <property type="entry name" value="CENTROSOMAL PROTEIN OF 89 KDA"/>
    <property type="match status" value="1"/>
</dbReference>
<dbReference type="GO" id="GO:0005814">
    <property type="term" value="C:centriole"/>
    <property type="evidence" value="ECO:0007669"/>
    <property type="project" value="InterPro"/>
</dbReference>
<keyword evidence="1" id="KW-0175">Coiled coil</keyword>
<feature type="compositionally biased region" description="Basic and acidic residues" evidence="2">
    <location>
        <begin position="20"/>
        <end position="39"/>
    </location>
</feature>
<dbReference type="PANTHER" id="PTHR36170:SF1">
    <property type="entry name" value="CENTROSOMAL PROTEIN OF 89 KDA"/>
    <property type="match status" value="1"/>
</dbReference>
<accession>A0A3B3CLL0</accession>
<feature type="compositionally biased region" description="Acidic residues" evidence="2">
    <location>
        <begin position="40"/>
        <end position="54"/>
    </location>
</feature>
<dbReference type="GO" id="GO:0045202">
    <property type="term" value="C:synapse"/>
    <property type="evidence" value="ECO:0007669"/>
    <property type="project" value="GOC"/>
</dbReference>
<dbReference type="AlphaFoldDB" id="A0A3B3CLL0"/>
<feature type="region of interest" description="Disordered" evidence="2">
    <location>
        <begin position="632"/>
        <end position="662"/>
    </location>
</feature>
<feature type="compositionally biased region" description="Basic and acidic residues" evidence="2">
    <location>
        <begin position="168"/>
        <end position="188"/>
    </location>
</feature>
<feature type="compositionally biased region" description="Basic and acidic residues" evidence="2">
    <location>
        <begin position="60"/>
        <end position="70"/>
    </location>
</feature>
<sequence length="662" mass="75900">MVSGPNFNTTHYMSSTSSALRDRWSEDLADRPRLSSPEHSDEEFMEEEDEDDEDHVYQSLERHANMKESENVPEEPLESLSGTPLPAQMSGREAASPDFTRGSGSRSPGATGERASVKRSPENWKEDVSSLPPIPAASPSSCSRGAGSTSPELSKIYSKVQKPRKPRRAGEHQQHQERHQRLEQETRLRHNSSHPGSSAGSKAELQSLRRHAQELVDENDALKLTVHRLNSELSRYQAHSRPPSKEEVDMKRFHSSLLAYEDRMKEKDELLRNTEEEVKKLRLRVEELMKEKEKLSGESGSMSGYSQKDSQQIHQQALLVLQENQDLLDQIEAQHVEAKANQSKHQSEVTRLSKQLMLLEAEKQRLEEELQESRREAQKQAKEVQALQKCLKDAVTWDEHCHIAGKLRRQLEQQESRNKEELEELFQRVSSLQEEKRRLAQDNLSLTADVKTMRAELDLCRQANRKAERKMSVLKKQKDESLLKEEKIRLHLEALMSVAEHISKQRDQLLHTASTLHQEKQGFMDSILNTTLRFGKLQEETKVYRRHAASRLAQLEESLEGTKAAHRREILHLQRLLSGRQEAEEKLLQSKREVEEELEMLWQAATRENRVMRETLVESETTRDLQGWTLCDGASPGCPSPAPDEGPPSSQHPAKHGLDFYC</sequence>
<dbReference type="GO" id="GO:0097539">
    <property type="term" value="C:ciliary transition fiber"/>
    <property type="evidence" value="ECO:0007669"/>
    <property type="project" value="TreeGrafter"/>
</dbReference>
<reference evidence="3" key="2">
    <citation type="submission" date="2025-09" db="UniProtKB">
        <authorList>
            <consortium name="Ensembl"/>
        </authorList>
    </citation>
    <scope>IDENTIFICATION</scope>
</reference>
<protein>
    <submittedName>
        <fullName evidence="3">Centrosomal protein 89</fullName>
    </submittedName>
</protein>
<dbReference type="Proteomes" id="UP000261560">
    <property type="component" value="Unplaced"/>
</dbReference>
<dbReference type="GeneTree" id="ENSGT00940000166619"/>
<organism evidence="3 4">
    <name type="scientific">Oryzias melastigma</name>
    <name type="common">Marine medaka</name>
    <dbReference type="NCBI Taxonomy" id="30732"/>
    <lineage>
        <taxon>Eukaryota</taxon>
        <taxon>Metazoa</taxon>
        <taxon>Chordata</taxon>
        <taxon>Craniata</taxon>
        <taxon>Vertebrata</taxon>
        <taxon>Euteleostomi</taxon>
        <taxon>Actinopterygii</taxon>
        <taxon>Neopterygii</taxon>
        <taxon>Teleostei</taxon>
        <taxon>Neoteleostei</taxon>
        <taxon>Acanthomorphata</taxon>
        <taxon>Ovalentaria</taxon>
        <taxon>Atherinomorphae</taxon>
        <taxon>Beloniformes</taxon>
        <taxon>Adrianichthyidae</taxon>
        <taxon>Oryziinae</taxon>
        <taxon>Oryzias</taxon>
    </lineage>
</organism>
<dbReference type="STRING" id="30732.ENSOMEP00000017974"/>
<evidence type="ECO:0000313" key="3">
    <source>
        <dbReference type="Ensembl" id="ENSOMEP00000017974.1"/>
    </source>
</evidence>
<name>A0A3B3CLL0_ORYME</name>
<feature type="region of interest" description="Disordered" evidence="2">
    <location>
        <begin position="1"/>
        <end position="212"/>
    </location>
</feature>
<dbReference type="GO" id="GO:0007005">
    <property type="term" value="P:mitochondrion organization"/>
    <property type="evidence" value="ECO:0007669"/>
    <property type="project" value="InterPro"/>
</dbReference>
<feature type="compositionally biased region" description="Basic and acidic residues" evidence="2">
    <location>
        <begin position="115"/>
        <end position="128"/>
    </location>
</feature>
<reference evidence="3" key="1">
    <citation type="submission" date="2025-08" db="UniProtKB">
        <authorList>
            <consortium name="Ensembl"/>
        </authorList>
    </citation>
    <scope>IDENTIFICATION</scope>
</reference>